<reference evidence="2" key="2">
    <citation type="journal article" date="2015" name="Fish Shellfish Immunol.">
        <title>Early steps in the European eel (Anguilla anguilla)-Vibrio vulnificus interaction in the gills: Role of the RtxA13 toxin.</title>
        <authorList>
            <person name="Callol A."/>
            <person name="Pajuelo D."/>
            <person name="Ebbesson L."/>
            <person name="Teles M."/>
            <person name="MacKenzie S."/>
            <person name="Amaro C."/>
        </authorList>
    </citation>
    <scope>NUCLEOTIDE SEQUENCE</scope>
</reference>
<name>A0A0E9RPU0_ANGAN</name>
<keyword evidence="1" id="KW-1133">Transmembrane helix</keyword>
<organism evidence="2">
    <name type="scientific">Anguilla anguilla</name>
    <name type="common">European freshwater eel</name>
    <name type="synonym">Muraena anguilla</name>
    <dbReference type="NCBI Taxonomy" id="7936"/>
    <lineage>
        <taxon>Eukaryota</taxon>
        <taxon>Metazoa</taxon>
        <taxon>Chordata</taxon>
        <taxon>Craniata</taxon>
        <taxon>Vertebrata</taxon>
        <taxon>Euteleostomi</taxon>
        <taxon>Actinopterygii</taxon>
        <taxon>Neopterygii</taxon>
        <taxon>Teleostei</taxon>
        <taxon>Anguilliformes</taxon>
        <taxon>Anguillidae</taxon>
        <taxon>Anguilla</taxon>
    </lineage>
</organism>
<sequence>MCNNFHLLSLCITIIVIETASFHVASNLY</sequence>
<reference evidence="2" key="1">
    <citation type="submission" date="2014-11" db="EMBL/GenBank/DDBJ databases">
        <authorList>
            <person name="Amaro Gonzalez C."/>
        </authorList>
    </citation>
    <scope>NUCLEOTIDE SEQUENCE</scope>
</reference>
<keyword evidence="1" id="KW-0812">Transmembrane</keyword>
<keyword evidence="1" id="KW-0472">Membrane</keyword>
<dbReference type="EMBL" id="GBXM01078157">
    <property type="protein sequence ID" value="JAH30420.1"/>
    <property type="molecule type" value="Transcribed_RNA"/>
</dbReference>
<accession>A0A0E9RPU0</accession>
<protein>
    <submittedName>
        <fullName evidence="2">Uncharacterized protein</fullName>
    </submittedName>
</protein>
<evidence type="ECO:0000256" key="1">
    <source>
        <dbReference type="SAM" id="Phobius"/>
    </source>
</evidence>
<proteinExistence type="predicted"/>
<evidence type="ECO:0000313" key="2">
    <source>
        <dbReference type="EMBL" id="JAH30420.1"/>
    </source>
</evidence>
<feature type="transmembrane region" description="Helical" evidence="1">
    <location>
        <begin position="7"/>
        <end position="25"/>
    </location>
</feature>
<dbReference type="AlphaFoldDB" id="A0A0E9RPU0"/>